<dbReference type="Proteomes" id="UP000504606">
    <property type="component" value="Unplaced"/>
</dbReference>
<organism evidence="10 11">
    <name type="scientific">Frankliniella occidentalis</name>
    <name type="common">Western flower thrips</name>
    <name type="synonym">Euthrips occidentalis</name>
    <dbReference type="NCBI Taxonomy" id="133901"/>
    <lineage>
        <taxon>Eukaryota</taxon>
        <taxon>Metazoa</taxon>
        <taxon>Ecdysozoa</taxon>
        <taxon>Arthropoda</taxon>
        <taxon>Hexapoda</taxon>
        <taxon>Insecta</taxon>
        <taxon>Pterygota</taxon>
        <taxon>Neoptera</taxon>
        <taxon>Paraneoptera</taxon>
        <taxon>Thysanoptera</taxon>
        <taxon>Terebrantia</taxon>
        <taxon>Thripoidea</taxon>
        <taxon>Thripidae</taxon>
        <taxon>Frankliniella</taxon>
    </lineage>
</organism>
<dbReference type="GO" id="GO:0032222">
    <property type="term" value="P:regulation of synaptic transmission, cholinergic"/>
    <property type="evidence" value="ECO:0007669"/>
    <property type="project" value="InterPro"/>
</dbReference>
<evidence type="ECO:0000256" key="8">
    <source>
        <dbReference type="ARBA" id="ARBA00023288"/>
    </source>
</evidence>
<keyword evidence="6" id="KW-0472">Membrane</keyword>
<gene>
    <name evidence="11" type="primary">LOC113212078</name>
</gene>
<sequence>MSPFSVMALCLVALAALHSAAALRCWSCDSQNDYACDDPFRTANRFALIECDNRAAQGPAYYHGYPVCRKVKQRTVDGRPLVIRSCGWVDPNDGGRSACNQLSTPGYIHQEYCSICNSDACNSAPRPNVPAAIFAAPLAALAAWMRR</sequence>
<keyword evidence="7" id="KW-0325">Glycoprotein</keyword>
<dbReference type="GO" id="GO:0030431">
    <property type="term" value="P:sleep"/>
    <property type="evidence" value="ECO:0007669"/>
    <property type="project" value="InterPro"/>
</dbReference>
<dbReference type="CDD" id="cd23593">
    <property type="entry name" value="TFP_LU_ECD_Twit"/>
    <property type="match status" value="1"/>
</dbReference>
<evidence type="ECO:0000256" key="5">
    <source>
        <dbReference type="ARBA" id="ARBA00022989"/>
    </source>
</evidence>
<evidence type="ECO:0000256" key="7">
    <source>
        <dbReference type="ARBA" id="ARBA00023180"/>
    </source>
</evidence>
<evidence type="ECO:0000256" key="2">
    <source>
        <dbReference type="ARBA" id="ARBA00022622"/>
    </source>
</evidence>
<keyword evidence="4 9" id="KW-0732">Signal</keyword>
<dbReference type="Pfam" id="PF17064">
    <property type="entry name" value="QVR"/>
    <property type="match status" value="1"/>
</dbReference>
<dbReference type="RefSeq" id="XP_026286449.1">
    <property type="nucleotide sequence ID" value="XM_026430664.2"/>
</dbReference>
<dbReference type="InterPro" id="IPR050975">
    <property type="entry name" value="Sleep_regulator"/>
</dbReference>
<feature type="signal peptide" evidence="9">
    <location>
        <begin position="1"/>
        <end position="22"/>
    </location>
</feature>
<dbReference type="AlphaFoldDB" id="A0A6J1SYX0"/>
<dbReference type="InterPro" id="IPR031424">
    <property type="entry name" value="QVR-like"/>
</dbReference>
<evidence type="ECO:0000256" key="9">
    <source>
        <dbReference type="SAM" id="SignalP"/>
    </source>
</evidence>
<comment type="subcellular location">
    <subcellularLocation>
        <location evidence="1">Membrane</location>
        <topology evidence="1">Lipid-anchor</topology>
        <topology evidence="1">GPI-anchor</topology>
    </subcellularLocation>
</comment>
<keyword evidence="2" id="KW-0336">GPI-anchor</keyword>
<reference evidence="11" key="1">
    <citation type="submission" date="2025-08" db="UniProtKB">
        <authorList>
            <consortium name="RefSeq"/>
        </authorList>
    </citation>
    <scope>IDENTIFICATION</scope>
    <source>
        <tissue evidence="11">Whole organism</tissue>
    </source>
</reference>
<evidence type="ECO:0000256" key="1">
    <source>
        <dbReference type="ARBA" id="ARBA00004589"/>
    </source>
</evidence>
<evidence type="ECO:0000256" key="3">
    <source>
        <dbReference type="ARBA" id="ARBA00022692"/>
    </source>
</evidence>
<keyword evidence="8" id="KW-0449">Lipoprotein</keyword>
<accession>A0A6J1SYX0</accession>
<keyword evidence="10" id="KW-1185">Reference proteome</keyword>
<dbReference type="KEGG" id="foc:113212078"/>
<name>A0A6J1SYX0_FRAOC</name>
<dbReference type="GeneID" id="113212078"/>
<dbReference type="PANTHER" id="PTHR33562:SF2">
    <property type="entry name" value="PROTEIN QUIVER"/>
    <property type="match status" value="1"/>
</dbReference>
<keyword evidence="5" id="KW-1133">Transmembrane helix</keyword>
<dbReference type="PANTHER" id="PTHR33562">
    <property type="entry name" value="ATILLA, ISOFORM B-RELATED-RELATED"/>
    <property type="match status" value="1"/>
</dbReference>
<keyword evidence="3" id="KW-0812">Transmembrane</keyword>
<feature type="chain" id="PRO_5027108288" evidence="9">
    <location>
        <begin position="23"/>
        <end position="147"/>
    </location>
</feature>
<evidence type="ECO:0000313" key="11">
    <source>
        <dbReference type="RefSeq" id="XP_026286449.1"/>
    </source>
</evidence>
<dbReference type="OrthoDB" id="75169at2759"/>
<protein>
    <submittedName>
        <fullName evidence="11">Uncharacterized protein LOC113212078 isoform X1</fullName>
    </submittedName>
</protein>
<evidence type="ECO:0000313" key="10">
    <source>
        <dbReference type="Proteomes" id="UP000504606"/>
    </source>
</evidence>
<dbReference type="GO" id="GO:0098552">
    <property type="term" value="C:side of membrane"/>
    <property type="evidence" value="ECO:0007669"/>
    <property type="project" value="UniProtKB-KW"/>
</dbReference>
<evidence type="ECO:0000256" key="6">
    <source>
        <dbReference type="ARBA" id="ARBA00023136"/>
    </source>
</evidence>
<proteinExistence type="predicted"/>
<evidence type="ECO:0000256" key="4">
    <source>
        <dbReference type="ARBA" id="ARBA00022729"/>
    </source>
</evidence>